<dbReference type="InterPro" id="IPR036388">
    <property type="entry name" value="WH-like_DNA-bd_sf"/>
</dbReference>
<keyword evidence="4" id="KW-0238">DNA-binding</keyword>
<evidence type="ECO:0000259" key="7">
    <source>
        <dbReference type="Pfam" id="PF08281"/>
    </source>
</evidence>
<dbReference type="Pfam" id="PF04542">
    <property type="entry name" value="Sigma70_r2"/>
    <property type="match status" value="1"/>
</dbReference>
<dbReference type="GO" id="GO:0006352">
    <property type="term" value="P:DNA-templated transcription initiation"/>
    <property type="evidence" value="ECO:0007669"/>
    <property type="project" value="InterPro"/>
</dbReference>
<dbReference type="SUPFAM" id="SSF88659">
    <property type="entry name" value="Sigma3 and sigma4 domains of RNA polymerase sigma factors"/>
    <property type="match status" value="1"/>
</dbReference>
<dbReference type="EMBL" id="AJWY01008765">
    <property type="protein sequence ID" value="EKC60295.1"/>
    <property type="molecule type" value="Genomic_DNA"/>
</dbReference>
<evidence type="ECO:0000256" key="5">
    <source>
        <dbReference type="ARBA" id="ARBA00023163"/>
    </source>
</evidence>
<dbReference type="CDD" id="cd06171">
    <property type="entry name" value="Sigma70_r4"/>
    <property type="match status" value="1"/>
</dbReference>
<dbReference type="NCBIfam" id="TIGR02937">
    <property type="entry name" value="sigma70-ECF"/>
    <property type="match status" value="1"/>
</dbReference>
<evidence type="ECO:0000259" key="6">
    <source>
        <dbReference type="Pfam" id="PF04542"/>
    </source>
</evidence>
<dbReference type="GO" id="GO:0003677">
    <property type="term" value="F:DNA binding"/>
    <property type="evidence" value="ECO:0007669"/>
    <property type="project" value="UniProtKB-KW"/>
</dbReference>
<evidence type="ECO:0000256" key="3">
    <source>
        <dbReference type="ARBA" id="ARBA00023082"/>
    </source>
</evidence>
<dbReference type="InterPro" id="IPR014284">
    <property type="entry name" value="RNA_pol_sigma-70_dom"/>
</dbReference>
<dbReference type="InterPro" id="IPR039425">
    <property type="entry name" value="RNA_pol_sigma-70-like"/>
</dbReference>
<keyword evidence="5" id="KW-0804">Transcription</keyword>
<comment type="caution">
    <text evidence="8">The sequence shown here is derived from an EMBL/GenBank/DDBJ whole genome shotgun (WGS) entry which is preliminary data.</text>
</comment>
<dbReference type="GO" id="GO:0016987">
    <property type="term" value="F:sigma factor activity"/>
    <property type="evidence" value="ECO:0007669"/>
    <property type="project" value="UniProtKB-KW"/>
</dbReference>
<dbReference type="Pfam" id="PF08281">
    <property type="entry name" value="Sigma70_r4_2"/>
    <property type="match status" value="1"/>
</dbReference>
<dbReference type="InterPro" id="IPR013249">
    <property type="entry name" value="RNA_pol_sigma70_r4_t2"/>
</dbReference>
<gene>
    <name evidence="8" type="ORF">LEA_12937</name>
</gene>
<dbReference type="SUPFAM" id="SSF88946">
    <property type="entry name" value="Sigma2 domain of RNA polymerase sigma factors"/>
    <property type="match status" value="1"/>
</dbReference>
<comment type="similarity">
    <text evidence="1">Belongs to the sigma-70 factor family. ECF subfamily.</text>
</comment>
<name>K1T2F4_9ZZZZ</name>
<dbReference type="PANTHER" id="PTHR43133:SF45">
    <property type="entry name" value="RNA POLYMERASE ECF-TYPE SIGMA FACTOR"/>
    <property type="match status" value="1"/>
</dbReference>
<dbReference type="InterPro" id="IPR013324">
    <property type="entry name" value="RNA_pol_sigma_r3/r4-like"/>
</dbReference>
<dbReference type="PROSITE" id="PS01063">
    <property type="entry name" value="SIGMA70_ECF"/>
    <property type="match status" value="1"/>
</dbReference>
<reference evidence="8" key="1">
    <citation type="journal article" date="2013" name="Environ. Microbiol.">
        <title>Microbiota from the distal guts of lean and obese adolescents exhibit partial functional redundancy besides clear differences in community structure.</title>
        <authorList>
            <person name="Ferrer M."/>
            <person name="Ruiz A."/>
            <person name="Lanza F."/>
            <person name="Haange S.B."/>
            <person name="Oberbach A."/>
            <person name="Till H."/>
            <person name="Bargiela R."/>
            <person name="Campoy C."/>
            <person name="Segura M.T."/>
            <person name="Richter M."/>
            <person name="von Bergen M."/>
            <person name="Seifert J."/>
            <person name="Suarez A."/>
        </authorList>
    </citation>
    <scope>NUCLEOTIDE SEQUENCE</scope>
</reference>
<organism evidence="8">
    <name type="scientific">human gut metagenome</name>
    <dbReference type="NCBI Taxonomy" id="408170"/>
    <lineage>
        <taxon>unclassified sequences</taxon>
        <taxon>metagenomes</taxon>
        <taxon>organismal metagenomes</taxon>
    </lineage>
</organism>
<dbReference type="PANTHER" id="PTHR43133">
    <property type="entry name" value="RNA POLYMERASE ECF-TYPE SIGMA FACTO"/>
    <property type="match status" value="1"/>
</dbReference>
<keyword evidence="2" id="KW-0805">Transcription regulation</keyword>
<dbReference type="InterPro" id="IPR013325">
    <property type="entry name" value="RNA_pol_sigma_r2"/>
</dbReference>
<dbReference type="Gene3D" id="1.10.10.10">
    <property type="entry name" value="Winged helix-like DNA-binding domain superfamily/Winged helix DNA-binding domain"/>
    <property type="match status" value="1"/>
</dbReference>
<protein>
    <submittedName>
        <fullName evidence="8">RNA polymerase ECF-type sigma factor</fullName>
    </submittedName>
</protein>
<evidence type="ECO:0000256" key="4">
    <source>
        <dbReference type="ARBA" id="ARBA00023125"/>
    </source>
</evidence>
<sequence length="156" mass="18079">MNFEDIYKAYWDKVFRLCMGYFNDYPLAQDLAQDVFARVWQYLPSFKGESSVGSWIFRIATNICLRQGERQRRISQTEVPPDVSVEAADDRSLHVQALYKAISGLSETDRLIISLYLEDLKQSEIAQITGMSQVNVRVRIHRIKSILAKKLRGDEE</sequence>
<evidence type="ECO:0000256" key="2">
    <source>
        <dbReference type="ARBA" id="ARBA00023015"/>
    </source>
</evidence>
<dbReference type="Gene3D" id="1.10.1740.10">
    <property type="match status" value="1"/>
</dbReference>
<evidence type="ECO:0000313" key="8">
    <source>
        <dbReference type="EMBL" id="EKC60295.1"/>
    </source>
</evidence>
<dbReference type="InterPro" id="IPR007627">
    <property type="entry name" value="RNA_pol_sigma70_r2"/>
</dbReference>
<dbReference type="AlphaFoldDB" id="K1T2F4"/>
<keyword evidence="3" id="KW-0731">Sigma factor</keyword>
<dbReference type="InterPro" id="IPR000838">
    <property type="entry name" value="RNA_pol_sigma70_ECF_CS"/>
</dbReference>
<feature type="domain" description="RNA polymerase sigma-70 region 2" evidence="6">
    <location>
        <begin position="6"/>
        <end position="73"/>
    </location>
</feature>
<evidence type="ECO:0000256" key="1">
    <source>
        <dbReference type="ARBA" id="ARBA00010641"/>
    </source>
</evidence>
<feature type="domain" description="RNA polymerase sigma factor 70 region 4 type 2" evidence="7">
    <location>
        <begin position="96"/>
        <end position="144"/>
    </location>
</feature>
<accession>K1T2F4</accession>
<proteinExistence type="inferred from homology"/>